<sequence>MLQRTGTRFLIVGLLVVLMALPLFMIGAIVDGRLSYSRDVQENVGLEWGGPQIVTGPRLVIPVSGPVTRMVTESVTDATTGAVTQVNREKTEIGAQEPLVLLPERLNATVGTTTEERRRGIFEAPVYTAQVDLDFDFTMPNVTPIIDSGATIEWDKAKVMLGLESNRGLRGETSLTRGGKTLAIDPASSDGAGIQAFVGDPRQGDQGFKLSMSVNGAQSLQLSPVGRLTHAVMKGNWPHPSFTGAFLPDSYTVADSGFDAEWTIPHLARPLPQATRGSMAFAEREQAFGVSFFQPNDFYQKAYRATRYSFLLIALTFLTVLLIERGVTGRPAHPVQYILIGMAQSVFVLLMVAYAEHIGFGPAYLGASVATIALLTLFGWIGLKLGRRVWVLAALLIVLYAMLYLILQSADFALLAGATVAFLAIAATMIATRNEDWWGQPSPPRPSRRARQEEAAPAAGDEDAAK</sequence>
<dbReference type="Proteomes" id="UP001597213">
    <property type="component" value="Unassembled WGS sequence"/>
</dbReference>
<evidence type="ECO:0000313" key="4">
    <source>
        <dbReference type="Proteomes" id="UP001597213"/>
    </source>
</evidence>
<feature type="region of interest" description="Disordered" evidence="1">
    <location>
        <begin position="437"/>
        <end position="466"/>
    </location>
</feature>
<proteinExistence type="predicted"/>
<dbReference type="PANTHER" id="PTHR30092">
    <property type="entry name" value="INNER MEMBRANE PROTEIN CRED"/>
    <property type="match status" value="1"/>
</dbReference>
<keyword evidence="4" id="KW-1185">Reference proteome</keyword>
<feature type="transmembrane region" description="Helical" evidence="2">
    <location>
        <begin position="9"/>
        <end position="30"/>
    </location>
</feature>
<name>A0ABW4R708_9RHOB</name>
<comment type="caution">
    <text evidence="3">The sequence shown here is derived from an EMBL/GenBank/DDBJ whole genome shotgun (WGS) entry which is preliminary data.</text>
</comment>
<feature type="transmembrane region" description="Helical" evidence="2">
    <location>
        <begin position="389"/>
        <end position="407"/>
    </location>
</feature>
<dbReference type="Pfam" id="PF06123">
    <property type="entry name" value="CreD"/>
    <property type="match status" value="1"/>
</dbReference>
<feature type="transmembrane region" description="Helical" evidence="2">
    <location>
        <begin position="305"/>
        <end position="323"/>
    </location>
</feature>
<keyword evidence="2" id="KW-0472">Membrane</keyword>
<dbReference type="PIRSF" id="PIRSF004548">
    <property type="entry name" value="CreD"/>
    <property type="match status" value="1"/>
</dbReference>
<reference evidence="4" key="1">
    <citation type="journal article" date="2019" name="Int. J. Syst. Evol. Microbiol.">
        <title>The Global Catalogue of Microorganisms (GCM) 10K type strain sequencing project: providing services to taxonomists for standard genome sequencing and annotation.</title>
        <authorList>
            <consortium name="The Broad Institute Genomics Platform"/>
            <consortium name="The Broad Institute Genome Sequencing Center for Infectious Disease"/>
            <person name="Wu L."/>
            <person name="Ma J."/>
        </authorList>
    </citation>
    <scope>NUCLEOTIDE SEQUENCE [LARGE SCALE GENOMIC DNA]</scope>
    <source>
        <strain evidence="4">CCUG 56029</strain>
    </source>
</reference>
<organism evidence="3 4">
    <name type="scientific">Paracoccus pacificus</name>
    <dbReference type="NCBI Taxonomy" id="1463598"/>
    <lineage>
        <taxon>Bacteria</taxon>
        <taxon>Pseudomonadati</taxon>
        <taxon>Pseudomonadota</taxon>
        <taxon>Alphaproteobacteria</taxon>
        <taxon>Rhodobacterales</taxon>
        <taxon>Paracoccaceae</taxon>
        <taxon>Paracoccus</taxon>
    </lineage>
</organism>
<keyword evidence="2" id="KW-0812">Transmembrane</keyword>
<dbReference type="RefSeq" id="WP_379142302.1">
    <property type="nucleotide sequence ID" value="NZ_JBHUEN010000022.1"/>
</dbReference>
<protein>
    <submittedName>
        <fullName evidence="3">Cell envelope integrity protein CreD</fullName>
    </submittedName>
</protein>
<dbReference type="InterPro" id="IPR010364">
    <property type="entry name" value="Uncharacterised_IM_CreD"/>
</dbReference>
<evidence type="ECO:0000256" key="2">
    <source>
        <dbReference type="SAM" id="Phobius"/>
    </source>
</evidence>
<keyword evidence="2" id="KW-1133">Transmembrane helix</keyword>
<feature type="transmembrane region" description="Helical" evidence="2">
    <location>
        <begin position="361"/>
        <end position="382"/>
    </location>
</feature>
<feature type="transmembrane region" description="Helical" evidence="2">
    <location>
        <begin position="335"/>
        <end position="355"/>
    </location>
</feature>
<accession>A0ABW4R708</accession>
<feature type="transmembrane region" description="Helical" evidence="2">
    <location>
        <begin position="413"/>
        <end position="432"/>
    </location>
</feature>
<gene>
    <name evidence="3" type="primary">creD</name>
    <name evidence="3" type="ORF">ACFSCT_09735</name>
</gene>
<evidence type="ECO:0000313" key="3">
    <source>
        <dbReference type="EMBL" id="MFD1881997.1"/>
    </source>
</evidence>
<dbReference type="NCBIfam" id="NF008712">
    <property type="entry name" value="PRK11715.1-1"/>
    <property type="match status" value="1"/>
</dbReference>
<dbReference type="EMBL" id="JBHUEN010000022">
    <property type="protein sequence ID" value="MFD1881997.1"/>
    <property type="molecule type" value="Genomic_DNA"/>
</dbReference>
<evidence type="ECO:0000256" key="1">
    <source>
        <dbReference type="SAM" id="MobiDB-lite"/>
    </source>
</evidence>
<dbReference type="PANTHER" id="PTHR30092:SF0">
    <property type="entry name" value="INNER MEMBRANE PROTEIN CRED"/>
    <property type="match status" value="1"/>
</dbReference>